<dbReference type="NCBIfam" id="NF009467">
    <property type="entry name" value="PRK12826.1-3"/>
    <property type="match status" value="1"/>
</dbReference>
<keyword evidence="5" id="KW-1185">Reference proteome</keyword>
<organism evidence="4 5">
    <name type="scientific">Actinomadura rugatobispora</name>
    <dbReference type="NCBI Taxonomy" id="1994"/>
    <lineage>
        <taxon>Bacteria</taxon>
        <taxon>Bacillati</taxon>
        <taxon>Actinomycetota</taxon>
        <taxon>Actinomycetes</taxon>
        <taxon>Streptosporangiales</taxon>
        <taxon>Thermomonosporaceae</taxon>
        <taxon>Actinomadura</taxon>
    </lineage>
</organism>
<dbReference type="InterPro" id="IPR036291">
    <property type="entry name" value="NAD(P)-bd_dom_sf"/>
</dbReference>
<dbReference type="Gene3D" id="3.40.50.720">
    <property type="entry name" value="NAD(P)-binding Rossmann-like Domain"/>
    <property type="match status" value="1"/>
</dbReference>
<dbReference type="EMBL" id="JBHSON010000026">
    <property type="protein sequence ID" value="MFC5747934.1"/>
    <property type="molecule type" value="Genomic_DNA"/>
</dbReference>
<keyword evidence="2" id="KW-0560">Oxidoreductase</keyword>
<evidence type="ECO:0000313" key="4">
    <source>
        <dbReference type="EMBL" id="MFC5747934.1"/>
    </source>
</evidence>
<evidence type="ECO:0000256" key="1">
    <source>
        <dbReference type="ARBA" id="ARBA00006484"/>
    </source>
</evidence>
<dbReference type="PRINTS" id="PR00080">
    <property type="entry name" value="SDRFAMILY"/>
</dbReference>
<evidence type="ECO:0000313" key="5">
    <source>
        <dbReference type="Proteomes" id="UP001596074"/>
    </source>
</evidence>
<name>A0ABW0ZX89_9ACTN</name>
<comment type="caution">
    <text evidence="4">The sequence shown here is derived from an EMBL/GenBank/DDBJ whole genome shotgun (WGS) entry which is preliminary data.</text>
</comment>
<dbReference type="PANTHER" id="PTHR24321:SF8">
    <property type="entry name" value="ESTRADIOL 17-BETA-DEHYDROGENASE 8-RELATED"/>
    <property type="match status" value="1"/>
</dbReference>
<dbReference type="InterPro" id="IPR002347">
    <property type="entry name" value="SDR_fam"/>
</dbReference>
<dbReference type="PROSITE" id="PS00061">
    <property type="entry name" value="ADH_SHORT"/>
    <property type="match status" value="1"/>
</dbReference>
<dbReference type="PRINTS" id="PR00081">
    <property type="entry name" value="GDHRDH"/>
</dbReference>
<dbReference type="InterPro" id="IPR023985">
    <property type="entry name" value="SDR_subfam_1"/>
</dbReference>
<keyword evidence="3" id="KW-0520">NAD</keyword>
<comment type="similarity">
    <text evidence="1">Belongs to the short-chain dehydrogenases/reductases (SDR) family.</text>
</comment>
<reference evidence="5" key="1">
    <citation type="journal article" date="2019" name="Int. J. Syst. Evol. Microbiol.">
        <title>The Global Catalogue of Microorganisms (GCM) 10K type strain sequencing project: providing services to taxonomists for standard genome sequencing and annotation.</title>
        <authorList>
            <consortium name="The Broad Institute Genomics Platform"/>
            <consortium name="The Broad Institute Genome Sequencing Center for Infectious Disease"/>
            <person name="Wu L."/>
            <person name="Ma J."/>
        </authorList>
    </citation>
    <scope>NUCLEOTIDE SEQUENCE [LARGE SCALE GENOMIC DNA]</scope>
    <source>
        <strain evidence="5">KCTC 42087</strain>
    </source>
</reference>
<dbReference type="RefSeq" id="WP_378283563.1">
    <property type="nucleotide sequence ID" value="NZ_JBHSON010000026.1"/>
</dbReference>
<accession>A0ABW0ZX89</accession>
<sequence length="280" mass="29278">MDRHEIGADAMLLQGKVAFITGAARGQGRSHAVRLAREGAAIIAVDVCAPVSADNGYPASGPADLEETVRLVEAEGAPIVAHEADVRDSAALGAVLKEAVARLDGRLDVVVANAGICNWGRFWEISDEQWRTMIDVNLTGVWRTLKAAVPHMIEAGNGGSIITVSSVAGIKSLPGQGHYSAAKHGVVGLTKSAAAELGEYGIRVNSVHPWGVLTPMGEDANVHEVLSRHPSYGASFASLLPDLPIAEPRDISDGVLWLASDLSRSVTGTQLTLDMGATKV</sequence>
<protein>
    <submittedName>
        <fullName evidence="4">Mycofactocin-coupled SDR family oxidoreductase</fullName>
    </submittedName>
</protein>
<dbReference type="NCBIfam" id="TIGR03971">
    <property type="entry name" value="SDR_subfam_1"/>
    <property type="match status" value="1"/>
</dbReference>
<dbReference type="CDD" id="cd05233">
    <property type="entry name" value="SDR_c"/>
    <property type="match status" value="1"/>
</dbReference>
<dbReference type="PANTHER" id="PTHR24321">
    <property type="entry name" value="DEHYDROGENASES, SHORT CHAIN"/>
    <property type="match status" value="1"/>
</dbReference>
<gene>
    <name evidence="4" type="ORF">ACFPZN_20080</name>
</gene>
<dbReference type="Pfam" id="PF13561">
    <property type="entry name" value="adh_short_C2"/>
    <property type="match status" value="1"/>
</dbReference>
<dbReference type="Proteomes" id="UP001596074">
    <property type="component" value="Unassembled WGS sequence"/>
</dbReference>
<proteinExistence type="inferred from homology"/>
<dbReference type="InterPro" id="IPR020904">
    <property type="entry name" value="Sc_DH/Rdtase_CS"/>
</dbReference>
<evidence type="ECO:0000256" key="3">
    <source>
        <dbReference type="ARBA" id="ARBA00023027"/>
    </source>
</evidence>
<dbReference type="SUPFAM" id="SSF51735">
    <property type="entry name" value="NAD(P)-binding Rossmann-fold domains"/>
    <property type="match status" value="1"/>
</dbReference>
<evidence type="ECO:0000256" key="2">
    <source>
        <dbReference type="ARBA" id="ARBA00023002"/>
    </source>
</evidence>